<evidence type="ECO:0000259" key="2">
    <source>
        <dbReference type="Pfam" id="PF07589"/>
    </source>
</evidence>
<dbReference type="AlphaFoldDB" id="A0A831LH46"/>
<dbReference type="InterPro" id="IPR033803">
    <property type="entry name" value="CBD-like_Golvesin-Xly"/>
</dbReference>
<keyword evidence="1" id="KW-0472">Membrane</keyword>
<dbReference type="EMBL" id="DSDO01000259">
    <property type="protein sequence ID" value="HDR46797.1"/>
    <property type="molecule type" value="Genomic_DNA"/>
</dbReference>
<dbReference type="InterPro" id="IPR013424">
    <property type="entry name" value="Ice-binding_C"/>
</dbReference>
<sequence length="198" mass="22040">AKNVVNDILSLKRGIFMTKKTGLFLLFAWLCFAPFQVSAFIIDNNDEVWVEKVGDWQPSTAVNEYHGSNYVHDQNVRDGSKSFSFLPSAVPDFVAGEYLIDLWWTDHTNRASNVPVSIFDGLGTTYSLTVDQTTDGGQWNFLGRFKLWDGSRVTLGTEANGFVIADAAQFTPVPEPGTFALVGAGLAGIWFFTRRRSR</sequence>
<accession>A0A831LH46</accession>
<organism evidence="4">
    <name type="scientific">Geoalkalibacter subterraneus</name>
    <dbReference type="NCBI Taxonomy" id="483547"/>
    <lineage>
        <taxon>Bacteria</taxon>
        <taxon>Pseudomonadati</taxon>
        <taxon>Thermodesulfobacteriota</taxon>
        <taxon>Desulfuromonadia</taxon>
        <taxon>Desulfuromonadales</taxon>
        <taxon>Geoalkalibacteraceae</taxon>
        <taxon>Geoalkalibacter</taxon>
    </lineage>
</organism>
<protein>
    <submittedName>
        <fullName evidence="4">PEP-CTERM sorting domain-containing protein</fullName>
    </submittedName>
</protein>
<evidence type="ECO:0000313" key="4">
    <source>
        <dbReference type="EMBL" id="HDR46797.1"/>
    </source>
</evidence>
<proteinExistence type="predicted"/>
<dbReference type="Pfam" id="PF25275">
    <property type="entry name" value="Golvesin_C"/>
    <property type="match status" value="1"/>
</dbReference>
<feature type="non-terminal residue" evidence="4">
    <location>
        <position position="1"/>
    </location>
</feature>
<keyword evidence="1" id="KW-1133">Transmembrane helix</keyword>
<dbReference type="NCBIfam" id="TIGR02595">
    <property type="entry name" value="PEP_CTERM"/>
    <property type="match status" value="1"/>
</dbReference>
<comment type="caution">
    <text evidence="4">The sequence shown here is derived from an EMBL/GenBank/DDBJ whole genome shotgun (WGS) entry which is preliminary data.</text>
</comment>
<name>A0A831LH46_9BACT</name>
<dbReference type="Proteomes" id="UP000886162">
    <property type="component" value="Unassembled WGS sequence"/>
</dbReference>
<evidence type="ECO:0000256" key="1">
    <source>
        <dbReference type="SAM" id="Phobius"/>
    </source>
</evidence>
<feature type="domain" description="Ice-binding protein C-terminal" evidence="2">
    <location>
        <begin position="172"/>
        <end position="196"/>
    </location>
</feature>
<feature type="domain" description="Golvesin/Xly CBD-like" evidence="3">
    <location>
        <begin position="41"/>
        <end position="171"/>
    </location>
</feature>
<keyword evidence="1" id="KW-0812">Transmembrane</keyword>
<reference evidence="4" key="1">
    <citation type="journal article" date="2020" name="mSystems">
        <title>Genome- and Community-Level Interaction Insights into Carbon Utilization and Element Cycling Functions of Hydrothermarchaeota in Hydrothermal Sediment.</title>
        <authorList>
            <person name="Zhou Z."/>
            <person name="Liu Y."/>
            <person name="Xu W."/>
            <person name="Pan J."/>
            <person name="Luo Z.H."/>
            <person name="Li M."/>
        </authorList>
    </citation>
    <scope>NUCLEOTIDE SEQUENCE [LARGE SCALE GENOMIC DNA]</scope>
    <source>
        <strain evidence="4">SpSt-1220</strain>
    </source>
</reference>
<evidence type="ECO:0000259" key="3">
    <source>
        <dbReference type="Pfam" id="PF25275"/>
    </source>
</evidence>
<dbReference type="Pfam" id="PF07589">
    <property type="entry name" value="PEP-CTERM"/>
    <property type="match status" value="1"/>
</dbReference>
<feature type="transmembrane region" description="Helical" evidence="1">
    <location>
        <begin position="176"/>
        <end position="193"/>
    </location>
</feature>
<gene>
    <name evidence="4" type="ORF">ENN94_03750</name>
</gene>